<dbReference type="AlphaFoldDB" id="A0A8I1GIF0"/>
<feature type="binding site" evidence="14">
    <location>
        <position position="214"/>
    </location>
    <ligand>
        <name>[4Fe-4S] cluster</name>
        <dbReference type="ChEBI" id="CHEBI:49883"/>
    </ligand>
</feature>
<dbReference type="CDD" id="cd23945">
    <property type="entry name" value="PAPS_reductase"/>
    <property type="match status" value="1"/>
</dbReference>
<evidence type="ECO:0000256" key="13">
    <source>
        <dbReference type="ARBA" id="ARBA00048441"/>
    </source>
</evidence>
<dbReference type="PANTHER" id="PTHR46482">
    <property type="entry name" value="5'-ADENYLYLSULFATE REDUCTASE 3, CHLOROPLASTIC"/>
    <property type="match status" value="1"/>
</dbReference>
<comment type="catalytic activity">
    <reaction evidence="13 14">
        <text>[thioredoxin]-disulfide + sulfite + AMP + 2 H(+) = adenosine 5'-phosphosulfate + [thioredoxin]-dithiol</text>
        <dbReference type="Rhea" id="RHEA:21976"/>
        <dbReference type="Rhea" id="RHEA-COMP:10698"/>
        <dbReference type="Rhea" id="RHEA-COMP:10700"/>
        <dbReference type="ChEBI" id="CHEBI:15378"/>
        <dbReference type="ChEBI" id="CHEBI:17359"/>
        <dbReference type="ChEBI" id="CHEBI:29950"/>
        <dbReference type="ChEBI" id="CHEBI:50058"/>
        <dbReference type="ChEBI" id="CHEBI:58243"/>
        <dbReference type="ChEBI" id="CHEBI:456215"/>
        <dbReference type="EC" id="1.8.4.10"/>
    </reaction>
</comment>
<comment type="pathway">
    <text evidence="8 14">Sulfur metabolism; hydrogen sulfide biosynthesis; sulfite from sulfate.</text>
</comment>
<keyword evidence="5 14" id="KW-0408">Iron</keyword>
<keyword evidence="2 14" id="KW-0963">Cytoplasm</keyword>
<evidence type="ECO:0000256" key="2">
    <source>
        <dbReference type="ARBA" id="ARBA00022490"/>
    </source>
</evidence>
<feature type="binding site" evidence="14">
    <location>
        <position position="217"/>
    </location>
    <ligand>
        <name>[4Fe-4S] cluster</name>
        <dbReference type="ChEBI" id="CHEBI:49883"/>
    </ligand>
</feature>
<dbReference type="SUPFAM" id="SSF52402">
    <property type="entry name" value="Adenine nucleotide alpha hydrolases-like"/>
    <property type="match status" value="1"/>
</dbReference>
<accession>A0A8I1GIF0</accession>
<evidence type="ECO:0000256" key="8">
    <source>
        <dbReference type="ARBA" id="ARBA00024327"/>
    </source>
</evidence>
<reference evidence="16 17" key="1">
    <citation type="submission" date="2020-12" db="EMBL/GenBank/DDBJ databases">
        <title>Revised draft genomes of Rhodomicrobium vannielii ATCC 17100 and Rhodomicrobium udaipurense JA643.</title>
        <authorList>
            <person name="Conners E.M."/>
            <person name="Davenport E.J."/>
            <person name="Bose A."/>
        </authorList>
    </citation>
    <scope>NUCLEOTIDE SEQUENCE [LARGE SCALE GENOMIC DNA]</scope>
    <source>
        <strain evidence="16 17">JA643</strain>
    </source>
</reference>
<dbReference type="InterPro" id="IPR014729">
    <property type="entry name" value="Rossmann-like_a/b/a_fold"/>
</dbReference>
<evidence type="ECO:0000256" key="9">
    <source>
        <dbReference type="ARBA" id="ARBA00024386"/>
    </source>
</evidence>
<dbReference type="GO" id="GO:0070814">
    <property type="term" value="P:hydrogen sulfide biosynthetic process"/>
    <property type="evidence" value="ECO:0007669"/>
    <property type="project" value="UniProtKB-UniRule"/>
</dbReference>
<dbReference type="HAMAP" id="MF_00063">
    <property type="entry name" value="CysH"/>
    <property type="match status" value="1"/>
</dbReference>
<dbReference type="Proteomes" id="UP000623250">
    <property type="component" value="Unassembled WGS sequence"/>
</dbReference>
<dbReference type="GO" id="GO:0046872">
    <property type="term" value="F:metal ion binding"/>
    <property type="evidence" value="ECO:0007669"/>
    <property type="project" value="UniProtKB-KW"/>
</dbReference>
<dbReference type="PANTHER" id="PTHR46482:SF9">
    <property type="entry name" value="5'-ADENYLYLSULFATE REDUCTASE 1, CHLOROPLASTIC"/>
    <property type="match status" value="1"/>
</dbReference>
<keyword evidence="3 14" id="KW-0479">Metal-binding</keyword>
<evidence type="ECO:0000256" key="5">
    <source>
        <dbReference type="ARBA" id="ARBA00023004"/>
    </source>
</evidence>
<evidence type="ECO:0000313" key="17">
    <source>
        <dbReference type="Proteomes" id="UP000623250"/>
    </source>
</evidence>
<dbReference type="GO" id="GO:0043866">
    <property type="term" value="F:adenylyl-sulfate reductase (thioredoxin) activity"/>
    <property type="evidence" value="ECO:0007669"/>
    <property type="project" value="UniProtKB-EC"/>
</dbReference>
<protein>
    <recommendedName>
        <fullName evidence="10 14">Adenosine 5'-phosphosulfate reductase</fullName>
        <shortName evidence="14">APS reductase</shortName>
        <ecNumber evidence="9 14">1.8.4.10</ecNumber>
    </recommendedName>
    <alternativeName>
        <fullName evidence="12 14">5'-adenylylsulfate reductase</fullName>
    </alternativeName>
    <alternativeName>
        <fullName evidence="11 14">Thioredoxin-dependent 5'-adenylylsulfate reductase</fullName>
    </alternativeName>
</protein>
<dbReference type="GO" id="GO:0005737">
    <property type="term" value="C:cytoplasm"/>
    <property type="evidence" value="ECO:0007669"/>
    <property type="project" value="UniProtKB-SubCell"/>
</dbReference>
<dbReference type="GO" id="GO:0051539">
    <property type="term" value="F:4 iron, 4 sulfur cluster binding"/>
    <property type="evidence" value="ECO:0007669"/>
    <property type="project" value="UniProtKB-UniRule"/>
</dbReference>
<name>A0A8I1GIF0_9HYPH</name>
<dbReference type="GO" id="GO:0004604">
    <property type="term" value="F:phosphoadenylyl-sulfate reductase (thioredoxin) activity"/>
    <property type="evidence" value="ECO:0007669"/>
    <property type="project" value="UniProtKB-UniRule"/>
</dbReference>
<comment type="function">
    <text evidence="7 14">Catalyzes the formation of sulfite from adenosine 5'-phosphosulfate (APS) using thioredoxin as an electron donor.</text>
</comment>
<keyword evidence="6 14" id="KW-0411">Iron-sulfur</keyword>
<dbReference type="NCBIfam" id="NF002537">
    <property type="entry name" value="PRK02090.1"/>
    <property type="match status" value="1"/>
</dbReference>
<dbReference type="GO" id="GO:0019344">
    <property type="term" value="P:cysteine biosynthetic process"/>
    <property type="evidence" value="ECO:0007669"/>
    <property type="project" value="InterPro"/>
</dbReference>
<evidence type="ECO:0000256" key="7">
    <source>
        <dbReference type="ARBA" id="ARBA00024298"/>
    </source>
</evidence>
<keyword evidence="17" id="KW-1185">Reference proteome</keyword>
<feature type="domain" description="Phosphoadenosine phosphosulphate reductase" evidence="15">
    <location>
        <begin position="46"/>
        <end position="220"/>
    </location>
</feature>
<evidence type="ECO:0000256" key="4">
    <source>
        <dbReference type="ARBA" id="ARBA00023002"/>
    </source>
</evidence>
<evidence type="ECO:0000256" key="11">
    <source>
        <dbReference type="ARBA" id="ARBA00030894"/>
    </source>
</evidence>
<evidence type="ECO:0000256" key="3">
    <source>
        <dbReference type="ARBA" id="ARBA00022723"/>
    </source>
</evidence>
<comment type="similarity">
    <text evidence="1 14">Belongs to the PAPS reductase family. CysH subfamily.</text>
</comment>
<comment type="caution">
    <text evidence="16">The sequence shown here is derived from an EMBL/GenBank/DDBJ whole genome shotgun (WGS) entry which is preliminary data.</text>
</comment>
<comment type="cofactor">
    <cofactor evidence="14">
        <name>[4Fe-4S] cluster</name>
        <dbReference type="ChEBI" id="CHEBI:49883"/>
    </cofactor>
    <text evidence="14">Binds 1 [4Fe-4S] cluster per subunit.</text>
</comment>
<feature type="binding site" evidence="14">
    <location>
        <position position="132"/>
    </location>
    <ligand>
        <name>[4Fe-4S] cluster</name>
        <dbReference type="ChEBI" id="CHEBI:49883"/>
    </ligand>
</feature>
<gene>
    <name evidence="14" type="primary">cysH</name>
    <name evidence="16" type="ORF">JDN41_10140</name>
</gene>
<evidence type="ECO:0000256" key="12">
    <source>
        <dbReference type="ARBA" id="ARBA00032041"/>
    </source>
</evidence>
<dbReference type="InterPro" id="IPR011798">
    <property type="entry name" value="APS_reductase"/>
</dbReference>
<dbReference type="Pfam" id="PF01507">
    <property type="entry name" value="PAPS_reduct"/>
    <property type="match status" value="1"/>
</dbReference>
<feature type="active site" description="Nucleophile; cysteine thiosulfonate intermediate" evidence="14">
    <location>
        <position position="242"/>
    </location>
</feature>
<evidence type="ECO:0000313" key="16">
    <source>
        <dbReference type="EMBL" id="MBJ7543922.1"/>
    </source>
</evidence>
<evidence type="ECO:0000256" key="1">
    <source>
        <dbReference type="ARBA" id="ARBA00009732"/>
    </source>
</evidence>
<dbReference type="EMBL" id="JAEMUK010000020">
    <property type="protein sequence ID" value="MBJ7543922.1"/>
    <property type="molecule type" value="Genomic_DNA"/>
</dbReference>
<dbReference type="GO" id="GO:0019379">
    <property type="term" value="P:sulfate assimilation, phosphoadenylyl sulfate reduction by phosphoadenylyl-sulfate reductase (thioredoxin)"/>
    <property type="evidence" value="ECO:0007669"/>
    <property type="project" value="UniProtKB-UniRule"/>
</dbReference>
<organism evidence="16 17">
    <name type="scientific">Rhodomicrobium udaipurense</name>
    <dbReference type="NCBI Taxonomy" id="1202716"/>
    <lineage>
        <taxon>Bacteria</taxon>
        <taxon>Pseudomonadati</taxon>
        <taxon>Pseudomonadota</taxon>
        <taxon>Alphaproteobacteria</taxon>
        <taxon>Hyphomicrobiales</taxon>
        <taxon>Hyphomicrobiaceae</taxon>
        <taxon>Rhodomicrobium</taxon>
    </lineage>
</organism>
<evidence type="ECO:0000256" key="6">
    <source>
        <dbReference type="ARBA" id="ARBA00023014"/>
    </source>
</evidence>
<dbReference type="PIRSF" id="PIRSF000857">
    <property type="entry name" value="PAPS_reductase"/>
    <property type="match status" value="1"/>
</dbReference>
<evidence type="ECO:0000256" key="10">
    <source>
        <dbReference type="ARBA" id="ARBA00029514"/>
    </source>
</evidence>
<dbReference type="Gene3D" id="3.40.50.620">
    <property type="entry name" value="HUPs"/>
    <property type="match status" value="1"/>
</dbReference>
<dbReference type="InterPro" id="IPR004511">
    <property type="entry name" value="PAPS/APS_Rdtase"/>
</dbReference>
<sequence length="254" mass="28355">MNAVVRELDRSSDLAYLAKTLNEALAEAENLSSRLQAIENTIAGRVLFSTSLGLEDQVLLHAIAKAQSRIEVFTLDTGRQFPETYDVLSRSERVLGTRIRVVFPDAGDVEELVARDGIFGFRYSVEQRKACCHARKVLPLQRALDGAAGWVTGVRREQSTTRGETPFAAFDAQQNLIKLNPIADWTLEQVEAYIAEHNVPVNALHAHGFPSIGCQPCTRAIEPGEDIRAGRWWWEDENRKECGLHNRPGGSRNF</sequence>
<keyword evidence="4 14" id="KW-0560">Oxidoreductase</keyword>
<proteinExistence type="inferred from homology"/>
<feature type="binding site" evidence="14">
    <location>
        <position position="131"/>
    </location>
    <ligand>
        <name>[4Fe-4S] cluster</name>
        <dbReference type="ChEBI" id="CHEBI:49883"/>
    </ligand>
</feature>
<dbReference type="InterPro" id="IPR002500">
    <property type="entry name" value="PAPS_reduct_dom"/>
</dbReference>
<comment type="subcellular location">
    <subcellularLocation>
        <location evidence="14">Cytoplasm</location>
    </subcellularLocation>
</comment>
<dbReference type="EC" id="1.8.4.10" evidence="9 14"/>
<evidence type="ECO:0000256" key="14">
    <source>
        <dbReference type="HAMAP-Rule" id="MF_00063"/>
    </source>
</evidence>
<evidence type="ECO:0000259" key="15">
    <source>
        <dbReference type="Pfam" id="PF01507"/>
    </source>
</evidence>
<dbReference type="NCBIfam" id="TIGR02055">
    <property type="entry name" value="APS_reductase"/>
    <property type="match status" value="1"/>
</dbReference>